<evidence type="ECO:0000256" key="7">
    <source>
        <dbReference type="ARBA" id="ARBA00022443"/>
    </source>
</evidence>
<evidence type="ECO:0000256" key="8">
    <source>
        <dbReference type="ARBA" id="ARBA00022475"/>
    </source>
</evidence>
<feature type="domain" description="Guanylate kinase-like" evidence="18">
    <location>
        <begin position="693"/>
        <end position="868"/>
    </location>
</feature>
<dbReference type="SUPFAM" id="SSF50156">
    <property type="entry name" value="PDZ domain-like"/>
    <property type="match status" value="3"/>
</dbReference>
<dbReference type="FunFam" id="2.30.30.40:FF:000008">
    <property type="entry name" value="Disks large homolog 1 isoform 2"/>
    <property type="match status" value="1"/>
</dbReference>
<evidence type="ECO:0000256" key="9">
    <source>
        <dbReference type="ARBA" id="ARBA00022490"/>
    </source>
</evidence>
<keyword evidence="10" id="KW-0677">Repeat</keyword>
<dbReference type="FunFam" id="2.30.42.10:FF:000049">
    <property type="entry name" value="disks large homolog 1 isoform X1"/>
    <property type="match status" value="1"/>
</dbReference>
<dbReference type="Gene3D" id="1.10.287.470">
    <property type="entry name" value="Helix hairpin bin"/>
    <property type="match status" value="1"/>
</dbReference>
<dbReference type="GO" id="GO:0019901">
    <property type="term" value="F:protein kinase binding"/>
    <property type="evidence" value="ECO:0007669"/>
    <property type="project" value="TreeGrafter"/>
</dbReference>
<reference evidence="22" key="1">
    <citation type="journal article" date="2014" name="PLoS ONE">
        <title>The genome and linkage map of the northern pike (Esox lucius): conserved synteny revealed between the salmonid sister group and the Neoteleostei.</title>
        <authorList>
            <person name="Rondeau E.B."/>
            <person name="Minkley D.R."/>
            <person name="Leong J.S."/>
            <person name="Messmer A.M."/>
            <person name="Jantzen J.R."/>
            <person name="von Schalburg K.R."/>
            <person name="Lemon C."/>
            <person name="Bird N.H."/>
            <person name="Koop B.F."/>
        </authorList>
    </citation>
    <scope>NUCLEOTIDE SEQUENCE</scope>
</reference>
<dbReference type="FunFam" id="2.30.42.10:FF:000002">
    <property type="entry name" value="Disks large homolog 4 isoform 2"/>
    <property type="match status" value="1"/>
</dbReference>
<dbReference type="InterPro" id="IPR036028">
    <property type="entry name" value="SH3-like_dom_sf"/>
</dbReference>
<dbReference type="PIRSF" id="PIRSF001741">
    <property type="entry name" value="MAGUK_DLGH"/>
    <property type="match status" value="1"/>
</dbReference>
<dbReference type="CDD" id="cd06723">
    <property type="entry name" value="PDZ1_Dlg1-2-4-like"/>
    <property type="match status" value="1"/>
</dbReference>
<evidence type="ECO:0000256" key="15">
    <source>
        <dbReference type="PROSITE-ProRule" id="PRU00192"/>
    </source>
</evidence>
<dbReference type="Pfam" id="PF10608">
    <property type="entry name" value="MAGUK_N_PEST"/>
    <property type="match status" value="1"/>
</dbReference>
<evidence type="ECO:0000256" key="6">
    <source>
        <dbReference type="ARBA" id="ARBA00007014"/>
    </source>
</evidence>
<dbReference type="CDD" id="cd00071">
    <property type="entry name" value="GMPK"/>
    <property type="match status" value="1"/>
</dbReference>
<reference evidence="21" key="3">
    <citation type="submission" date="2025-08" db="UniProtKB">
        <authorList>
            <consortium name="Ensembl"/>
        </authorList>
    </citation>
    <scope>IDENTIFICATION</scope>
</reference>
<dbReference type="SMART" id="SM00072">
    <property type="entry name" value="GuKc"/>
    <property type="match status" value="1"/>
</dbReference>
<evidence type="ECO:0000256" key="12">
    <source>
        <dbReference type="ARBA" id="ARBA00022949"/>
    </source>
</evidence>
<dbReference type="SUPFAM" id="SSF50044">
    <property type="entry name" value="SH3-domain"/>
    <property type="match status" value="1"/>
</dbReference>
<dbReference type="GO" id="GO:0005789">
    <property type="term" value="C:endoplasmic reticulum membrane"/>
    <property type="evidence" value="ECO:0007669"/>
    <property type="project" value="UniProtKB-SubCell"/>
</dbReference>
<dbReference type="InterPro" id="IPR050614">
    <property type="entry name" value="Synaptic_Scaffolding_LAP-MAGUK"/>
</dbReference>
<dbReference type="Pfam" id="PF00625">
    <property type="entry name" value="Guanylate_kin"/>
    <property type="match status" value="1"/>
</dbReference>
<evidence type="ECO:0000256" key="13">
    <source>
        <dbReference type="ARBA" id="ARBA00023136"/>
    </source>
</evidence>
<dbReference type="GO" id="GO:0098609">
    <property type="term" value="P:cell-cell adhesion"/>
    <property type="evidence" value="ECO:0007669"/>
    <property type="project" value="TreeGrafter"/>
</dbReference>
<dbReference type="InterPro" id="IPR027417">
    <property type="entry name" value="P-loop_NTPase"/>
</dbReference>
<dbReference type="FunFam" id="3.40.50.300:FF:001402">
    <property type="entry name" value="Discs, large homolog 3 (Drosophila)"/>
    <property type="match status" value="1"/>
</dbReference>
<dbReference type="GO" id="GO:0043005">
    <property type="term" value="C:neuron projection"/>
    <property type="evidence" value="ECO:0007669"/>
    <property type="project" value="InterPro"/>
</dbReference>
<dbReference type="SMART" id="SM00228">
    <property type="entry name" value="PDZ"/>
    <property type="match status" value="3"/>
</dbReference>
<dbReference type="Pfam" id="PF00018">
    <property type="entry name" value="SH3_1"/>
    <property type="match status" value="1"/>
</dbReference>
<dbReference type="Pfam" id="PF09058">
    <property type="entry name" value="L27_1"/>
    <property type="match status" value="1"/>
</dbReference>
<dbReference type="SUPFAM" id="SSF101288">
    <property type="entry name" value="L27 domain"/>
    <property type="match status" value="1"/>
</dbReference>
<feature type="domain" description="PDZ" evidence="19">
    <location>
        <begin position="436"/>
        <end position="517"/>
    </location>
</feature>
<evidence type="ECO:0000259" key="17">
    <source>
        <dbReference type="PROSITE" id="PS50002"/>
    </source>
</evidence>
<dbReference type="PROSITE" id="PS51022">
    <property type="entry name" value="L27"/>
    <property type="match status" value="1"/>
</dbReference>
<evidence type="ECO:0000256" key="4">
    <source>
        <dbReference type="ARBA" id="ARBA00004496"/>
    </source>
</evidence>
<feature type="domain" description="SH3" evidence="17">
    <location>
        <begin position="551"/>
        <end position="621"/>
    </location>
</feature>
<evidence type="ECO:0000256" key="2">
    <source>
        <dbReference type="ARBA" id="ARBA00004221"/>
    </source>
</evidence>
<dbReference type="CDD" id="cd06795">
    <property type="entry name" value="PDZ3_Dlg1-2-4-like"/>
    <property type="match status" value="1"/>
</dbReference>
<evidence type="ECO:0000259" key="20">
    <source>
        <dbReference type="PROSITE" id="PS51022"/>
    </source>
</evidence>
<keyword evidence="9" id="KW-0963">Cytoplasm</keyword>
<dbReference type="Ensembl" id="ENSELUT00000025867.3">
    <property type="protein sequence ID" value="ENSELUP00000016508.2"/>
    <property type="gene ID" value="ENSELUG00000016534.3"/>
</dbReference>
<evidence type="ECO:0000256" key="14">
    <source>
        <dbReference type="ARBA" id="ARBA00044189"/>
    </source>
</evidence>
<evidence type="ECO:0000256" key="1">
    <source>
        <dbReference type="ARBA" id="ARBA00004202"/>
    </source>
</evidence>
<dbReference type="GO" id="GO:0097120">
    <property type="term" value="P:receptor localization to synapse"/>
    <property type="evidence" value="ECO:0007669"/>
    <property type="project" value="TreeGrafter"/>
</dbReference>
<dbReference type="InterPro" id="IPR036034">
    <property type="entry name" value="PDZ_sf"/>
</dbReference>
<dbReference type="PANTHER" id="PTHR23119:SF5">
    <property type="entry name" value="DISKS LARGE HOMOLOG 1"/>
    <property type="match status" value="1"/>
</dbReference>
<keyword evidence="7 15" id="KW-0728">SH3 domain</keyword>
<keyword evidence="13" id="KW-0472">Membrane</keyword>
<dbReference type="InterPro" id="IPR008144">
    <property type="entry name" value="Guanylate_kin-like_dom"/>
</dbReference>
<dbReference type="InterPro" id="IPR036892">
    <property type="entry name" value="L27_dom_sf"/>
</dbReference>
<dbReference type="InterPro" id="IPR004172">
    <property type="entry name" value="L27_dom"/>
</dbReference>
<dbReference type="FunFam" id="2.30.42.10:FF:000001">
    <property type="entry name" value="Disks large homolog 1 isoform 2"/>
    <property type="match status" value="1"/>
</dbReference>
<dbReference type="PROSITE" id="PS50106">
    <property type="entry name" value="PDZ"/>
    <property type="match status" value="3"/>
</dbReference>
<dbReference type="InterPro" id="IPR019590">
    <property type="entry name" value="DLG1_PEST_dom"/>
</dbReference>
<evidence type="ECO:0000256" key="11">
    <source>
        <dbReference type="ARBA" id="ARBA00022824"/>
    </source>
</evidence>
<protein>
    <recommendedName>
        <fullName evidence="14">Disks large homolog 1</fullName>
    </recommendedName>
</protein>
<reference evidence="21" key="4">
    <citation type="submission" date="2025-09" db="UniProtKB">
        <authorList>
            <consortium name="Ensembl"/>
        </authorList>
    </citation>
    <scope>IDENTIFICATION</scope>
</reference>
<dbReference type="SUPFAM" id="SSF52540">
    <property type="entry name" value="P-loop containing nucleoside triphosphate hydrolases"/>
    <property type="match status" value="1"/>
</dbReference>
<keyword evidence="8" id="KW-1003">Cell membrane</keyword>
<dbReference type="InterPro" id="IPR019583">
    <property type="entry name" value="DLG1-4_PDZ_assoc"/>
</dbReference>
<dbReference type="InterPro" id="IPR008145">
    <property type="entry name" value="GK/Ca_channel_bsu"/>
</dbReference>
<dbReference type="InterPro" id="IPR001478">
    <property type="entry name" value="PDZ"/>
</dbReference>
<comment type="similarity">
    <text evidence="6">Belongs to the MAGUK family.</text>
</comment>
<dbReference type="InterPro" id="IPR015143">
    <property type="entry name" value="L27_1"/>
</dbReference>
<dbReference type="PROSITE" id="PS50052">
    <property type="entry name" value="GUANYLATE_KINASE_2"/>
    <property type="match status" value="1"/>
</dbReference>
<evidence type="ECO:0000313" key="22">
    <source>
        <dbReference type="Proteomes" id="UP000265140"/>
    </source>
</evidence>
<dbReference type="GO" id="GO:0035255">
    <property type="term" value="F:ionotropic glutamate receptor binding"/>
    <property type="evidence" value="ECO:0007669"/>
    <property type="project" value="TreeGrafter"/>
</dbReference>
<dbReference type="GO" id="GO:0043113">
    <property type="term" value="P:receptor clustering"/>
    <property type="evidence" value="ECO:0007669"/>
    <property type="project" value="TreeGrafter"/>
</dbReference>
<dbReference type="GO" id="GO:0031594">
    <property type="term" value="C:neuromuscular junction"/>
    <property type="evidence" value="ECO:0007669"/>
    <property type="project" value="InterPro"/>
</dbReference>
<dbReference type="GO" id="GO:0098839">
    <property type="term" value="C:postsynaptic density membrane"/>
    <property type="evidence" value="ECO:0007669"/>
    <property type="project" value="TreeGrafter"/>
</dbReference>
<keyword evidence="11" id="KW-0256">Endoplasmic reticulum</keyword>
<dbReference type="FunFam" id="1.10.287.470:FF:000001">
    <property type="entry name" value="Disks large 1 isoform X3"/>
    <property type="match status" value="1"/>
</dbReference>
<evidence type="ECO:0000259" key="19">
    <source>
        <dbReference type="PROSITE" id="PS50106"/>
    </source>
</evidence>
<keyword evidence="12" id="KW-0965">Cell junction</keyword>
<dbReference type="GO" id="GO:0099072">
    <property type="term" value="P:regulation of postsynaptic membrane neurotransmitter receptor levels"/>
    <property type="evidence" value="ECO:0007669"/>
    <property type="project" value="TreeGrafter"/>
</dbReference>
<dbReference type="SMART" id="SM01277">
    <property type="entry name" value="MAGUK_N_PEST"/>
    <property type="match status" value="1"/>
</dbReference>
<dbReference type="GO" id="GO:0016324">
    <property type="term" value="C:apical plasma membrane"/>
    <property type="evidence" value="ECO:0007669"/>
    <property type="project" value="UniProtKB-SubCell"/>
</dbReference>
<dbReference type="CDD" id="cd06724">
    <property type="entry name" value="PDZ2_Dlg1-2-4-like"/>
    <property type="match status" value="1"/>
</dbReference>
<evidence type="ECO:0000256" key="3">
    <source>
        <dbReference type="ARBA" id="ARBA00004282"/>
    </source>
</evidence>
<dbReference type="Gene3D" id="2.30.30.40">
    <property type="entry name" value="SH3 Domains"/>
    <property type="match status" value="2"/>
</dbReference>
<organism evidence="21 22">
    <name type="scientific">Esox lucius</name>
    <name type="common">Northern pike</name>
    <dbReference type="NCBI Taxonomy" id="8010"/>
    <lineage>
        <taxon>Eukaryota</taxon>
        <taxon>Metazoa</taxon>
        <taxon>Chordata</taxon>
        <taxon>Craniata</taxon>
        <taxon>Vertebrata</taxon>
        <taxon>Euteleostomi</taxon>
        <taxon>Actinopterygii</taxon>
        <taxon>Neopterygii</taxon>
        <taxon>Teleostei</taxon>
        <taxon>Protacanthopterygii</taxon>
        <taxon>Esociformes</taxon>
        <taxon>Esocidae</taxon>
        <taxon>Esox</taxon>
    </lineage>
</organism>
<dbReference type="InterPro" id="IPR001452">
    <property type="entry name" value="SH3_domain"/>
</dbReference>
<reference evidence="21" key="2">
    <citation type="submission" date="2020-02" db="EMBL/GenBank/DDBJ databases">
        <title>Esox lucius (northern pike) genome, fEsoLuc1, primary haplotype.</title>
        <authorList>
            <person name="Myers G."/>
            <person name="Karagic N."/>
            <person name="Meyer A."/>
            <person name="Pippel M."/>
            <person name="Reichard M."/>
            <person name="Winkler S."/>
            <person name="Tracey A."/>
            <person name="Sims Y."/>
            <person name="Howe K."/>
            <person name="Rhie A."/>
            <person name="Formenti G."/>
            <person name="Durbin R."/>
            <person name="Fedrigo O."/>
            <person name="Jarvis E.D."/>
        </authorList>
    </citation>
    <scope>NUCLEOTIDE SEQUENCE [LARGE SCALE GENOMIC DNA]</scope>
</reference>
<sequence>MPVRKKDAQRALSLLEDYRTKLNHTEDRQLRHSIQRVIDIFQSNLFQALIDIQEFYEVTLLDNQKCVESPKVSEPMPPVNLWDFSSLQSTTVTSDTLPSLSTSIEKYRHHDEDASPPEQSSPQLTDEGPGPELVQVAEKNLSQIENIHGYVAHVHISPMKVGRTTHINHLMANPPPVVVNTDSLDTPPYVSSTYLNGNSGLGFSIAGGTDNPHIGEDPSIFITKVIPGGAAAQDGRLRVNDVILRVNEADVRDVTHSRAVEALKEAGSLVRLYVRRRKPLSEKLMEIKLVKGPKGLGFSIAGGVGNQHIPGDNSIYVTKVIEGGAAHKDGRLQIGDKLLAVNSACLEEVSHEHAVTALKNTPDVVYLKVAKPNSVFMNDSFAPPDITNSYSQHMENHVSPPSYLGQPLPPAAPSGRYSPTPKSMLGEDDVTREPRKVVLHRGATGLGFNIVGGEDGEGIFISFILAGGPADLCGELRKGDRLVSVNGVDLRSATHEQAAAALKNAGQTVTIVAHYRPEEYSRFEAKIHDLREQMMNSSISSGSGSLRTSQKRSLYVRALFDYDKTKDSGLPSQGLNFKFGDILHVVNASDDEWWQARQVTLEGEAEEVGVIPSKRRVEKKERARLKTVKFNPKSRDRGQSLNDKRKKNLFSRKFPFYNKNKDASEQETSDVDRGQEEYVLSYEPVSQQEVNYTRPVIILGPMKDRVNDDLISEFPDKFGSCVPHTTRPKRDYEVDTRDYHFVVSREQMEKDIQDHKFIEAGQYNNHLYGTSVQSVREVAEKGKHCILDVSGNAIKRLQLAQLHPIAVFIKPKSVENIMEMNKRLTEEQGRKTFDRATKLEHEFTEHFTAIVQGDTLEEIYEQVKQIIEEQSGPFIWVQSKEKL</sequence>
<dbReference type="FunFam" id="2.30.30.40:FF:000058">
    <property type="entry name" value="Disks large homolog 1 isoform X1"/>
    <property type="match status" value="1"/>
</dbReference>
<proteinExistence type="inferred from homology"/>
<comment type="subcellular location">
    <subcellularLocation>
        <location evidence="2">Apical cell membrane</location>
    </subcellularLocation>
    <subcellularLocation>
        <location evidence="3">Cell junction</location>
    </subcellularLocation>
    <subcellularLocation>
        <location evidence="1">Cell membrane</location>
        <topology evidence="1">Peripheral membrane protein</topology>
    </subcellularLocation>
    <subcellularLocation>
        <location evidence="4">Cytoplasm</location>
    </subcellularLocation>
    <subcellularLocation>
        <location evidence="5">Endoplasmic reticulum membrane</location>
    </subcellularLocation>
</comment>
<evidence type="ECO:0000259" key="18">
    <source>
        <dbReference type="PROSITE" id="PS50052"/>
    </source>
</evidence>
<dbReference type="SMART" id="SM00569">
    <property type="entry name" value="L27"/>
    <property type="match status" value="1"/>
</dbReference>
<dbReference type="Pfam" id="PF00595">
    <property type="entry name" value="PDZ"/>
    <property type="match status" value="3"/>
</dbReference>
<dbReference type="Gene3D" id="3.40.50.300">
    <property type="entry name" value="P-loop containing nucleotide triphosphate hydrolases"/>
    <property type="match status" value="1"/>
</dbReference>
<feature type="domain" description="PDZ" evidence="19">
    <location>
        <begin position="196"/>
        <end position="278"/>
    </location>
</feature>
<feature type="domain" description="PDZ" evidence="19">
    <location>
        <begin position="286"/>
        <end position="373"/>
    </location>
</feature>
<dbReference type="Bgee" id="ENSELUG00000016534">
    <property type="expression patterns" value="Expressed in brain and 15 other cell types or tissues"/>
</dbReference>
<name>A0A3P8YIZ9_ESOLU</name>
<dbReference type="Pfam" id="PF10600">
    <property type="entry name" value="PDZ_assoc"/>
    <property type="match status" value="1"/>
</dbReference>
<keyword evidence="22" id="KW-1185">Reference proteome</keyword>
<dbReference type="GO" id="GO:0045197">
    <property type="term" value="P:establishment or maintenance of epithelial cell apical/basal polarity"/>
    <property type="evidence" value="ECO:0007669"/>
    <property type="project" value="TreeGrafter"/>
</dbReference>
<dbReference type="GO" id="GO:0007268">
    <property type="term" value="P:chemical synaptic transmission"/>
    <property type="evidence" value="ECO:0007669"/>
    <property type="project" value="InterPro"/>
</dbReference>
<dbReference type="PANTHER" id="PTHR23119">
    <property type="entry name" value="DISCS LARGE"/>
    <property type="match status" value="1"/>
</dbReference>
<feature type="region of interest" description="Disordered" evidence="16">
    <location>
        <begin position="108"/>
        <end position="131"/>
    </location>
</feature>
<evidence type="ECO:0000313" key="21">
    <source>
        <dbReference type="Ensembl" id="ENSELUP00000016508.2"/>
    </source>
</evidence>
<evidence type="ECO:0000256" key="5">
    <source>
        <dbReference type="ARBA" id="ARBA00004586"/>
    </source>
</evidence>
<dbReference type="Gene3D" id="3.30.63.10">
    <property type="entry name" value="Guanylate Kinase phosphate binding domain"/>
    <property type="match status" value="1"/>
</dbReference>
<dbReference type="AlphaFoldDB" id="A0A3P8YIZ9"/>
<dbReference type="FunFam" id="3.30.63.10:FF:000001">
    <property type="entry name" value="Disks large homolog 1 isoform 2"/>
    <property type="match status" value="1"/>
</dbReference>
<feature type="domain" description="L27" evidence="20">
    <location>
        <begin position="4"/>
        <end position="64"/>
    </location>
</feature>
<evidence type="ECO:0000256" key="16">
    <source>
        <dbReference type="SAM" id="MobiDB-lite"/>
    </source>
</evidence>
<dbReference type="Proteomes" id="UP000265140">
    <property type="component" value="Chromosome 3"/>
</dbReference>
<dbReference type="InterPro" id="IPR016313">
    <property type="entry name" value="DLG1-like"/>
</dbReference>
<dbReference type="PROSITE" id="PS50002">
    <property type="entry name" value="SH3"/>
    <property type="match status" value="1"/>
</dbReference>
<dbReference type="GO" id="GO:0070161">
    <property type="term" value="C:anchoring junction"/>
    <property type="evidence" value="ECO:0007669"/>
    <property type="project" value="UniProtKB-SubCell"/>
</dbReference>
<dbReference type="GO" id="GO:0016323">
    <property type="term" value="C:basolateral plasma membrane"/>
    <property type="evidence" value="ECO:0007669"/>
    <property type="project" value="TreeGrafter"/>
</dbReference>
<accession>A0A3P8YIZ9</accession>
<dbReference type="SMART" id="SM00326">
    <property type="entry name" value="SH3"/>
    <property type="match status" value="1"/>
</dbReference>
<evidence type="ECO:0000256" key="10">
    <source>
        <dbReference type="ARBA" id="ARBA00022737"/>
    </source>
</evidence>
<dbReference type="GeneTree" id="ENSGT00940000164867"/>
<feature type="region of interest" description="Disordered" evidence="16">
    <location>
        <begin position="387"/>
        <end position="429"/>
    </location>
</feature>
<dbReference type="Gene3D" id="2.30.42.10">
    <property type="match status" value="3"/>
</dbReference>